<dbReference type="Proteomes" id="UP000266188">
    <property type="component" value="Unassembled WGS sequence"/>
</dbReference>
<name>A0A3A2ZXA4_9EURO</name>
<dbReference type="AlphaFoldDB" id="A0A3A2ZXA4"/>
<evidence type="ECO:0000313" key="2">
    <source>
        <dbReference type="EMBL" id="RJE25997.1"/>
    </source>
</evidence>
<feature type="compositionally biased region" description="Low complexity" evidence="1">
    <location>
        <begin position="578"/>
        <end position="589"/>
    </location>
</feature>
<dbReference type="EMBL" id="MVGC01000032">
    <property type="protein sequence ID" value="RJE25997.1"/>
    <property type="molecule type" value="Genomic_DNA"/>
</dbReference>
<sequence length="781" mass="87396">MQATNSQAPMKFSRYRAVRQAAASKPPQNSNVSTPLPHVPPDSQDQNESAPPAMISRSMSRYRRKRDPALTNPNVLASHPPMPPVIADRADMQETTLTRDLGYENTKSEQGNGTAKYPTYARDKNQDEAHRSKHRQDAMDRLTGGRDSNAGKPSRTKTAPSKDRGFGRVHHEENIKNKDRSNRSSANSDTKRHSWMEKMKNSLSRDPKHTEQSPVTPAGIDAPVSAVNSGERKVRVEYKNSSIILPVNPTTHAQDVLSSASKHWTDVDASSFILMESFTASQISLERSLRKYEYVREVMNSWAYDNENSLFIIPPASAESLRRLEIENVSAEQPGDATFYIYHSQRPRKWDKRYVTLRNDGQVTISKKQHGKGETNICHISDFDIYTPTVHTLSDAKAPKRFCYAVKSQQKSSLFISTENFVHFFATDDRQTADDLYRAVQTWRSWYMVHKLGIGDPQVDKNRRNEAMGKSYSNRNSSELHMNDLEPHCQPLIDQATNSKEIFARRKGTREHAPPPSAFPKKLTVNTDTEPSPQLQPDESPFSPTGLLGQSYTMRQRDMREREEREKQEIFSPQGLVSPTSRSQPPSRSNTMKSTQVPDLSGLSKRSHSIRQPPKPLVDLTPVFQEPPQHRNKGRGKTVEPGVPLVEAATGPDLAPGGIAIPPATTWRRPQAPDEISPIHNAQPRSRYRSNTVRSTTNQQQHRTAPGSARHRTAPSSPTGEYTTSPEYPFAPNSLLSRTTSTRGGKPVGHGVATGDRNATKPMLDLSEDSPFAQGSLLRGL</sequence>
<feature type="compositionally biased region" description="Polar residues" evidence="1">
    <location>
        <begin position="734"/>
        <end position="743"/>
    </location>
</feature>
<protein>
    <recommendedName>
        <fullName evidence="4">PH domain-containing protein</fullName>
    </recommendedName>
</protein>
<feature type="region of interest" description="Disordered" evidence="1">
    <location>
        <begin position="459"/>
        <end position="482"/>
    </location>
</feature>
<feature type="compositionally biased region" description="Basic and acidic residues" evidence="1">
    <location>
        <begin position="555"/>
        <end position="569"/>
    </location>
</feature>
<dbReference type="PANTHER" id="PTHR38700">
    <property type="entry name" value="YALI0E22418P"/>
    <property type="match status" value="1"/>
</dbReference>
<dbReference type="PANTHER" id="PTHR38700:SF1">
    <property type="entry name" value="PH DOMAIN-CONTAINING PROTEIN"/>
    <property type="match status" value="1"/>
</dbReference>
<feature type="region of interest" description="Disordered" evidence="1">
    <location>
        <begin position="505"/>
        <end position="781"/>
    </location>
</feature>
<evidence type="ECO:0000256" key="1">
    <source>
        <dbReference type="SAM" id="MobiDB-lite"/>
    </source>
</evidence>
<feature type="region of interest" description="Disordered" evidence="1">
    <location>
        <begin position="1"/>
        <end position="86"/>
    </location>
</feature>
<organism evidence="2 3">
    <name type="scientific">Aspergillus sclerotialis</name>
    <dbReference type="NCBI Taxonomy" id="2070753"/>
    <lineage>
        <taxon>Eukaryota</taxon>
        <taxon>Fungi</taxon>
        <taxon>Dikarya</taxon>
        <taxon>Ascomycota</taxon>
        <taxon>Pezizomycotina</taxon>
        <taxon>Eurotiomycetes</taxon>
        <taxon>Eurotiomycetidae</taxon>
        <taxon>Eurotiales</taxon>
        <taxon>Aspergillaceae</taxon>
        <taxon>Aspergillus</taxon>
        <taxon>Aspergillus subgen. Polypaecilum</taxon>
    </lineage>
</organism>
<dbReference type="Gene3D" id="2.30.29.30">
    <property type="entry name" value="Pleckstrin-homology domain (PH domain)/Phosphotyrosine-binding domain (PTB)"/>
    <property type="match status" value="1"/>
</dbReference>
<gene>
    <name evidence="2" type="ORF">PHISCL_01682</name>
</gene>
<reference evidence="3" key="1">
    <citation type="submission" date="2017-02" db="EMBL/GenBank/DDBJ databases">
        <authorList>
            <person name="Tafer H."/>
            <person name="Lopandic K."/>
        </authorList>
    </citation>
    <scope>NUCLEOTIDE SEQUENCE [LARGE SCALE GENOMIC DNA]</scope>
    <source>
        <strain evidence="3">CBS 366.77</strain>
    </source>
</reference>
<accession>A0A3A2ZXA4</accession>
<feature type="compositionally biased region" description="Polar residues" evidence="1">
    <location>
        <begin position="714"/>
        <end position="726"/>
    </location>
</feature>
<feature type="region of interest" description="Disordered" evidence="1">
    <location>
        <begin position="99"/>
        <end position="223"/>
    </location>
</feature>
<feature type="compositionally biased region" description="Basic and acidic residues" evidence="1">
    <location>
        <begin position="160"/>
        <end position="182"/>
    </location>
</feature>
<feature type="compositionally biased region" description="Basic and acidic residues" evidence="1">
    <location>
        <begin position="121"/>
        <end position="144"/>
    </location>
</feature>
<feature type="compositionally biased region" description="Polar residues" evidence="1">
    <location>
        <begin position="471"/>
        <end position="480"/>
    </location>
</feature>
<feature type="compositionally biased region" description="Polar residues" evidence="1">
    <location>
        <begin position="524"/>
        <end position="537"/>
    </location>
</feature>
<evidence type="ECO:0008006" key="4">
    <source>
        <dbReference type="Google" id="ProtNLM"/>
    </source>
</evidence>
<proteinExistence type="predicted"/>
<evidence type="ECO:0000313" key="3">
    <source>
        <dbReference type="Proteomes" id="UP000266188"/>
    </source>
</evidence>
<keyword evidence="3" id="KW-1185">Reference proteome</keyword>
<feature type="compositionally biased region" description="Polar residues" evidence="1">
    <location>
        <begin position="689"/>
        <end position="703"/>
    </location>
</feature>
<dbReference type="InterPro" id="IPR029071">
    <property type="entry name" value="Ubiquitin-like_domsf"/>
</dbReference>
<dbReference type="InterPro" id="IPR011993">
    <property type="entry name" value="PH-like_dom_sf"/>
</dbReference>
<dbReference type="OrthoDB" id="6235964at2759"/>
<dbReference type="SUPFAM" id="SSF54236">
    <property type="entry name" value="Ubiquitin-like"/>
    <property type="match status" value="1"/>
</dbReference>
<comment type="caution">
    <text evidence="2">The sequence shown here is derived from an EMBL/GenBank/DDBJ whole genome shotgun (WGS) entry which is preliminary data.</text>
</comment>
<dbReference type="Gene3D" id="3.10.20.90">
    <property type="entry name" value="Phosphatidylinositol 3-kinase Catalytic Subunit, Chain A, domain 1"/>
    <property type="match status" value="1"/>
</dbReference>
<dbReference type="STRING" id="2070753.A0A3A2ZXA4"/>
<feature type="compositionally biased region" description="Basic and acidic residues" evidence="1">
    <location>
        <begin position="189"/>
        <end position="211"/>
    </location>
</feature>